<dbReference type="AlphaFoldDB" id="A0A067JLY0"/>
<gene>
    <name evidence="1" type="ORF">JCGZ_00130</name>
</gene>
<evidence type="ECO:0000313" key="1">
    <source>
        <dbReference type="EMBL" id="KDP23798.1"/>
    </source>
</evidence>
<dbReference type="Proteomes" id="UP000027138">
    <property type="component" value="Unassembled WGS sequence"/>
</dbReference>
<name>A0A067JLY0_JATCU</name>
<accession>A0A067JLY0</accession>
<dbReference type="EMBL" id="KK915208">
    <property type="protein sequence ID" value="KDP23798.1"/>
    <property type="molecule type" value="Genomic_DNA"/>
</dbReference>
<proteinExistence type="predicted"/>
<sequence length="141" mass="16153">MPSLFDFKGNVNVRTLPRGRAWQYNRRYSDNTSDVAMFRWRDIHREMQLTFPISSEQLSSINIDVSSSRVCSMTCITSERGYMSGSLARPEGEFLMTSHITCCPPGPSAWSRTFQLIGEGQLPQISWRPFVPSTYAVFVWT</sequence>
<keyword evidence="2" id="KW-1185">Reference proteome</keyword>
<reference evidence="1 2" key="1">
    <citation type="journal article" date="2014" name="PLoS ONE">
        <title>Global Analysis of Gene Expression Profiles in Physic Nut (Jatropha curcas L.) Seedlings Exposed to Salt Stress.</title>
        <authorList>
            <person name="Zhang L."/>
            <person name="Zhang C."/>
            <person name="Wu P."/>
            <person name="Chen Y."/>
            <person name="Li M."/>
            <person name="Jiang H."/>
            <person name="Wu G."/>
        </authorList>
    </citation>
    <scope>NUCLEOTIDE SEQUENCE [LARGE SCALE GENOMIC DNA]</scope>
    <source>
        <strain evidence="2">cv. GZQX0401</strain>
        <tissue evidence="1">Young leaves</tissue>
    </source>
</reference>
<evidence type="ECO:0000313" key="2">
    <source>
        <dbReference type="Proteomes" id="UP000027138"/>
    </source>
</evidence>
<protein>
    <submittedName>
        <fullName evidence="1">Uncharacterized protein</fullName>
    </submittedName>
</protein>
<organism evidence="1 2">
    <name type="scientific">Jatropha curcas</name>
    <name type="common">Barbados nut</name>
    <dbReference type="NCBI Taxonomy" id="180498"/>
    <lineage>
        <taxon>Eukaryota</taxon>
        <taxon>Viridiplantae</taxon>
        <taxon>Streptophyta</taxon>
        <taxon>Embryophyta</taxon>
        <taxon>Tracheophyta</taxon>
        <taxon>Spermatophyta</taxon>
        <taxon>Magnoliopsida</taxon>
        <taxon>eudicotyledons</taxon>
        <taxon>Gunneridae</taxon>
        <taxon>Pentapetalae</taxon>
        <taxon>rosids</taxon>
        <taxon>fabids</taxon>
        <taxon>Malpighiales</taxon>
        <taxon>Euphorbiaceae</taxon>
        <taxon>Crotonoideae</taxon>
        <taxon>Jatropheae</taxon>
        <taxon>Jatropha</taxon>
    </lineage>
</organism>